<dbReference type="AlphaFoldDB" id="A0A517QIG3"/>
<dbReference type="SUPFAM" id="SSF56112">
    <property type="entry name" value="Protein kinase-like (PK-like)"/>
    <property type="match status" value="1"/>
</dbReference>
<dbReference type="EMBL" id="CP036267">
    <property type="protein sequence ID" value="QDT31420.1"/>
    <property type="molecule type" value="Genomic_DNA"/>
</dbReference>
<sequence length="158" mass="17476">MLSLGVPHVCPEKHCEQPGLIHQPHPLARHAHHFTPFRSGSCLLTGQTPFASKNVLELLSAHQNAEVPAPSQLNPAIPDDIEQIILKCMAKSPSDRFQNANELKEALDHCSFANQWGTKEGAIWWRENHAHSSSSIERKAQESADDWGAATIAMTDEM</sequence>
<gene>
    <name evidence="1" type="primary">prkC_2</name>
    <name evidence="1" type="ORF">Mal48_06530</name>
</gene>
<keyword evidence="1" id="KW-0418">Kinase</keyword>
<dbReference type="InterPro" id="IPR011009">
    <property type="entry name" value="Kinase-like_dom_sf"/>
</dbReference>
<accession>A0A517QIG3</accession>
<organism evidence="1 2">
    <name type="scientific">Thalassoglobus polymorphus</name>
    <dbReference type="NCBI Taxonomy" id="2527994"/>
    <lineage>
        <taxon>Bacteria</taxon>
        <taxon>Pseudomonadati</taxon>
        <taxon>Planctomycetota</taxon>
        <taxon>Planctomycetia</taxon>
        <taxon>Planctomycetales</taxon>
        <taxon>Planctomycetaceae</taxon>
        <taxon>Thalassoglobus</taxon>
    </lineage>
</organism>
<dbReference type="Gene3D" id="1.10.510.10">
    <property type="entry name" value="Transferase(Phosphotransferase) domain 1"/>
    <property type="match status" value="1"/>
</dbReference>
<name>A0A517QIG3_9PLAN</name>
<evidence type="ECO:0000313" key="2">
    <source>
        <dbReference type="Proteomes" id="UP000315724"/>
    </source>
</evidence>
<evidence type="ECO:0000313" key="1">
    <source>
        <dbReference type="EMBL" id="QDT31420.1"/>
    </source>
</evidence>
<keyword evidence="1" id="KW-0808">Transferase</keyword>
<dbReference type="Proteomes" id="UP000315724">
    <property type="component" value="Chromosome"/>
</dbReference>
<reference evidence="1 2" key="1">
    <citation type="submission" date="2019-02" db="EMBL/GenBank/DDBJ databases">
        <title>Deep-cultivation of Planctomycetes and their phenomic and genomic characterization uncovers novel biology.</title>
        <authorList>
            <person name="Wiegand S."/>
            <person name="Jogler M."/>
            <person name="Boedeker C."/>
            <person name="Pinto D."/>
            <person name="Vollmers J."/>
            <person name="Rivas-Marin E."/>
            <person name="Kohn T."/>
            <person name="Peeters S.H."/>
            <person name="Heuer A."/>
            <person name="Rast P."/>
            <person name="Oberbeckmann S."/>
            <person name="Bunk B."/>
            <person name="Jeske O."/>
            <person name="Meyerdierks A."/>
            <person name="Storesund J.E."/>
            <person name="Kallscheuer N."/>
            <person name="Luecker S."/>
            <person name="Lage O.M."/>
            <person name="Pohl T."/>
            <person name="Merkel B.J."/>
            <person name="Hornburger P."/>
            <person name="Mueller R.-W."/>
            <person name="Bruemmer F."/>
            <person name="Labrenz M."/>
            <person name="Spormann A.M."/>
            <person name="Op den Camp H."/>
            <person name="Overmann J."/>
            <person name="Amann R."/>
            <person name="Jetten M.S.M."/>
            <person name="Mascher T."/>
            <person name="Medema M.H."/>
            <person name="Devos D.P."/>
            <person name="Kaster A.-K."/>
            <person name="Ovreas L."/>
            <person name="Rohde M."/>
            <person name="Galperin M.Y."/>
            <person name="Jogler C."/>
        </authorList>
    </citation>
    <scope>NUCLEOTIDE SEQUENCE [LARGE SCALE GENOMIC DNA]</scope>
    <source>
        <strain evidence="1 2">Mal48</strain>
    </source>
</reference>
<proteinExistence type="predicted"/>
<dbReference type="EC" id="2.7.11.1" evidence="1"/>
<keyword evidence="2" id="KW-1185">Reference proteome</keyword>
<protein>
    <submittedName>
        <fullName evidence="1">Serine/threonine-protein kinase PrkC</fullName>
        <ecNumber evidence="1">2.7.11.1</ecNumber>
    </submittedName>
</protein>
<dbReference type="GO" id="GO:0004674">
    <property type="term" value="F:protein serine/threonine kinase activity"/>
    <property type="evidence" value="ECO:0007669"/>
    <property type="project" value="UniProtKB-EC"/>
</dbReference>
<dbReference type="KEGG" id="tpol:Mal48_06530"/>